<sequence>MSQTTAGSAVAATSRISFQYIKAAANRAEMTARGQDGATRKVSVRSRRRQLEKERLANQPLAVSPPPQLRRGPSVGWFGQLSTNCGMACGLLLFAVFLGCLPSVGGTATVPFSRTVVRGRHILTRKEYLDTFPGDTAGWAQYMEDQYFAERGVSLMADAEERARDNPRETLGQARSRLFNDRVRSPNNRPTELSQAANQSRAQRKRESPEQRDKGKRDDRTRRQAKRARQAAARPARRASEILNGSLLVEGSSLSQRKGEDDDSDDASSTAGSTAAAARAAHTYTEEVEQVLGEQNEFLSEQLAILGDSIDKAVAREIAPVTKEVKALATKL</sequence>
<organism evidence="2 3">
    <name type="scientific">Emiliania huxleyi (strain CCMP1516)</name>
    <dbReference type="NCBI Taxonomy" id="280463"/>
    <lineage>
        <taxon>Eukaryota</taxon>
        <taxon>Haptista</taxon>
        <taxon>Haptophyta</taxon>
        <taxon>Prymnesiophyceae</taxon>
        <taxon>Isochrysidales</taxon>
        <taxon>Noelaerhabdaceae</taxon>
        <taxon>Emiliania</taxon>
    </lineage>
</organism>
<dbReference type="Proteomes" id="UP000013827">
    <property type="component" value="Unassembled WGS sequence"/>
</dbReference>
<dbReference type="KEGG" id="ehx:EMIHUDRAFT_195051"/>
<protein>
    <recommendedName>
        <fullName evidence="4">t-SNARE coiled-coil homology domain-containing protein</fullName>
    </recommendedName>
</protein>
<dbReference type="RefSeq" id="XP_005775156.1">
    <property type="nucleotide sequence ID" value="XM_005775099.1"/>
</dbReference>
<evidence type="ECO:0000313" key="3">
    <source>
        <dbReference type="Proteomes" id="UP000013827"/>
    </source>
</evidence>
<feature type="region of interest" description="Disordered" evidence="1">
    <location>
        <begin position="32"/>
        <end position="55"/>
    </location>
</feature>
<accession>A0A0D3JGU2</accession>
<dbReference type="HOGENOM" id="CLU_837913_0_0_1"/>
<evidence type="ECO:0008006" key="4">
    <source>
        <dbReference type="Google" id="ProtNLM"/>
    </source>
</evidence>
<keyword evidence="3" id="KW-1185">Reference proteome</keyword>
<name>A0A0D3JGU2_EMIH1</name>
<evidence type="ECO:0000313" key="2">
    <source>
        <dbReference type="EnsemblProtists" id="EOD22727"/>
    </source>
</evidence>
<evidence type="ECO:0000256" key="1">
    <source>
        <dbReference type="SAM" id="MobiDB-lite"/>
    </source>
</evidence>
<reference evidence="3" key="1">
    <citation type="journal article" date="2013" name="Nature">
        <title>Pan genome of the phytoplankton Emiliania underpins its global distribution.</title>
        <authorList>
            <person name="Read B.A."/>
            <person name="Kegel J."/>
            <person name="Klute M.J."/>
            <person name="Kuo A."/>
            <person name="Lefebvre S.C."/>
            <person name="Maumus F."/>
            <person name="Mayer C."/>
            <person name="Miller J."/>
            <person name="Monier A."/>
            <person name="Salamov A."/>
            <person name="Young J."/>
            <person name="Aguilar M."/>
            <person name="Claverie J.M."/>
            <person name="Frickenhaus S."/>
            <person name="Gonzalez K."/>
            <person name="Herman E.K."/>
            <person name="Lin Y.C."/>
            <person name="Napier J."/>
            <person name="Ogata H."/>
            <person name="Sarno A.F."/>
            <person name="Shmutz J."/>
            <person name="Schroeder D."/>
            <person name="de Vargas C."/>
            <person name="Verret F."/>
            <person name="von Dassow P."/>
            <person name="Valentin K."/>
            <person name="Van de Peer Y."/>
            <person name="Wheeler G."/>
            <person name="Dacks J.B."/>
            <person name="Delwiche C.F."/>
            <person name="Dyhrman S.T."/>
            <person name="Glockner G."/>
            <person name="John U."/>
            <person name="Richards T."/>
            <person name="Worden A.Z."/>
            <person name="Zhang X."/>
            <person name="Grigoriev I.V."/>
            <person name="Allen A.E."/>
            <person name="Bidle K."/>
            <person name="Borodovsky M."/>
            <person name="Bowler C."/>
            <person name="Brownlee C."/>
            <person name="Cock J.M."/>
            <person name="Elias M."/>
            <person name="Gladyshev V.N."/>
            <person name="Groth M."/>
            <person name="Guda C."/>
            <person name="Hadaegh A."/>
            <person name="Iglesias-Rodriguez M.D."/>
            <person name="Jenkins J."/>
            <person name="Jones B.M."/>
            <person name="Lawson T."/>
            <person name="Leese F."/>
            <person name="Lindquist E."/>
            <person name="Lobanov A."/>
            <person name="Lomsadze A."/>
            <person name="Malik S.B."/>
            <person name="Marsh M.E."/>
            <person name="Mackinder L."/>
            <person name="Mock T."/>
            <person name="Mueller-Roeber B."/>
            <person name="Pagarete A."/>
            <person name="Parker M."/>
            <person name="Probert I."/>
            <person name="Quesneville H."/>
            <person name="Raines C."/>
            <person name="Rensing S.A."/>
            <person name="Riano-Pachon D.M."/>
            <person name="Richier S."/>
            <person name="Rokitta S."/>
            <person name="Shiraiwa Y."/>
            <person name="Soanes D.M."/>
            <person name="van der Giezen M."/>
            <person name="Wahlund T.M."/>
            <person name="Williams B."/>
            <person name="Wilson W."/>
            <person name="Wolfe G."/>
            <person name="Wurch L.L."/>
        </authorList>
    </citation>
    <scope>NUCLEOTIDE SEQUENCE</scope>
</reference>
<dbReference type="AlphaFoldDB" id="A0A0D3JGU2"/>
<feature type="compositionally biased region" description="Basic and acidic residues" evidence="1">
    <location>
        <begin position="205"/>
        <end position="222"/>
    </location>
</feature>
<dbReference type="EnsemblProtists" id="EOD22727">
    <property type="protein sequence ID" value="EOD22727"/>
    <property type="gene ID" value="EMIHUDRAFT_195051"/>
</dbReference>
<feature type="compositionally biased region" description="Low complexity" evidence="1">
    <location>
        <begin position="267"/>
        <end position="281"/>
    </location>
</feature>
<feature type="region of interest" description="Disordered" evidence="1">
    <location>
        <begin position="161"/>
        <end position="282"/>
    </location>
</feature>
<reference evidence="2" key="2">
    <citation type="submission" date="2024-10" db="UniProtKB">
        <authorList>
            <consortium name="EnsemblProtists"/>
        </authorList>
    </citation>
    <scope>IDENTIFICATION</scope>
</reference>
<proteinExistence type="predicted"/>
<dbReference type="PaxDb" id="2903-EOD22727"/>
<dbReference type="GeneID" id="17268274"/>
<feature type="compositionally biased region" description="Polar residues" evidence="1">
    <location>
        <begin position="185"/>
        <end position="201"/>
    </location>
</feature>